<dbReference type="Pfam" id="PF01041">
    <property type="entry name" value="DegT_DnrJ_EryC1"/>
    <property type="match status" value="1"/>
</dbReference>
<sequence>MIPRGKPDIGWADLAVAAARCLWPGDRAAAQRRVEAAWSPQGEALACLSVRSAFDLLLHALALPAGSEILVSAITIRDMTRIIEHHGLVPVPVDLDMATLSVPVANLERAWTPRTRAILVAHLFGSRMPLDDVARFAHERGLVLIEDCAQAFTGPDYHGHPASDACLFSFGPIKTATALGGGIVTVRDGAIRERMRSLQAGYPVQSRRRYLKRVLTFGMFKLLATPVPYGAFTAACHALGREHDAVISGALRGFPGAGLMTKIRQQPSAPLLALLARRVTQFDPRRVARRAQAARTAIDLMPGVDRPGTRAAEHSYWVFPIQAADPDGLVRRLWRHGFDATRGASSMSVVDPPPDRPELEPREARRVMDQVLYLPVYPGIADHDLARLAHAVAAPAPAEATTVARETG</sequence>
<dbReference type="AlphaFoldDB" id="A0A0G2YN79"/>
<dbReference type="GO" id="GO:0008483">
    <property type="term" value="F:transaminase activity"/>
    <property type="evidence" value="ECO:0007669"/>
    <property type="project" value="UniProtKB-KW"/>
</dbReference>
<protein>
    <submittedName>
        <fullName evidence="1">DegT/DnrJ/EryC1/StrS aminotransferase</fullName>
    </submittedName>
</protein>
<dbReference type="InterPro" id="IPR015424">
    <property type="entry name" value="PyrdxlP-dep_Trfase"/>
</dbReference>
<dbReference type="SUPFAM" id="SSF53383">
    <property type="entry name" value="PLP-dependent transferases"/>
    <property type="match status" value="1"/>
</dbReference>
<accession>A0A0G2YN79</accession>
<keyword evidence="1" id="KW-0808">Transferase</keyword>
<organism evidence="1">
    <name type="scientific">uncultured organism</name>
    <dbReference type="NCBI Taxonomy" id="155900"/>
    <lineage>
        <taxon>unclassified sequences</taxon>
        <taxon>environmental samples</taxon>
    </lineage>
</organism>
<dbReference type="GO" id="GO:0030170">
    <property type="term" value="F:pyridoxal phosphate binding"/>
    <property type="evidence" value="ECO:0007669"/>
    <property type="project" value="TreeGrafter"/>
</dbReference>
<name>A0A0G2YN79_9ZZZZ</name>
<dbReference type="InterPro" id="IPR000653">
    <property type="entry name" value="DegT/StrS_aminotransferase"/>
</dbReference>
<dbReference type="InterPro" id="IPR015422">
    <property type="entry name" value="PyrdxlP-dep_Trfase_small"/>
</dbReference>
<dbReference type="PANTHER" id="PTHR30244:SF34">
    <property type="entry name" value="DTDP-4-AMINO-4,6-DIDEOXYGALACTOSE TRANSAMINASE"/>
    <property type="match status" value="1"/>
</dbReference>
<evidence type="ECO:0000313" key="1">
    <source>
        <dbReference type="EMBL" id="AKI85288.1"/>
    </source>
</evidence>
<dbReference type="PANTHER" id="PTHR30244">
    <property type="entry name" value="TRANSAMINASE"/>
    <property type="match status" value="1"/>
</dbReference>
<dbReference type="Gene3D" id="3.90.1150.10">
    <property type="entry name" value="Aspartate Aminotransferase, domain 1"/>
    <property type="match status" value="1"/>
</dbReference>
<dbReference type="Gene3D" id="3.40.640.10">
    <property type="entry name" value="Type I PLP-dependent aspartate aminotransferase-like (Major domain)"/>
    <property type="match status" value="1"/>
</dbReference>
<reference evidence="1" key="1">
    <citation type="journal article" date="2015" name="Front. Microbiol.">
        <title>Identification of novel esterase-active enzymes from hot environments by use of the host bacterium Thermus thermophilus.</title>
        <authorList>
            <person name="Leis B."/>
            <person name="Angelov A."/>
            <person name="Mientus M."/>
            <person name="Li H."/>
            <person name="Pham V.T."/>
            <person name="Lauinger B."/>
            <person name="Bongen P."/>
            <person name="Pietruszka J."/>
            <person name="Goncalves L.G."/>
            <person name="Santos H."/>
            <person name="Liebl W."/>
        </authorList>
    </citation>
    <scope>NUCLEOTIDE SEQUENCE</scope>
</reference>
<dbReference type="InterPro" id="IPR015421">
    <property type="entry name" value="PyrdxlP-dep_Trfase_major"/>
</dbReference>
<keyword evidence="1" id="KW-0032">Aminotransferase</keyword>
<dbReference type="EMBL" id="KP892657">
    <property type="protein sequence ID" value="AKI85288.1"/>
    <property type="molecule type" value="Genomic_DNA"/>
</dbReference>
<dbReference type="PIRSF" id="PIRSF000390">
    <property type="entry name" value="PLP_StrS"/>
    <property type="match status" value="1"/>
</dbReference>
<dbReference type="GO" id="GO:0000271">
    <property type="term" value="P:polysaccharide biosynthetic process"/>
    <property type="evidence" value="ECO:0007669"/>
    <property type="project" value="TreeGrafter"/>
</dbReference>
<proteinExistence type="predicted"/>